<evidence type="ECO:0000256" key="2">
    <source>
        <dbReference type="SAM" id="MobiDB-lite"/>
    </source>
</evidence>
<feature type="compositionally biased region" description="Basic and acidic residues" evidence="2">
    <location>
        <begin position="86"/>
        <end position="112"/>
    </location>
</feature>
<feature type="compositionally biased region" description="Polar residues" evidence="2">
    <location>
        <begin position="71"/>
        <end position="85"/>
    </location>
</feature>
<dbReference type="PRINTS" id="PR00625">
    <property type="entry name" value="JDOMAIN"/>
</dbReference>
<dbReference type="Pfam" id="PF00226">
    <property type="entry name" value="DnaJ"/>
    <property type="match status" value="1"/>
</dbReference>
<keyword evidence="6" id="KW-1185">Reference proteome</keyword>
<feature type="transmembrane region" description="Helical" evidence="3">
    <location>
        <begin position="186"/>
        <end position="204"/>
    </location>
</feature>
<dbReference type="SMART" id="SM00271">
    <property type="entry name" value="DnaJ"/>
    <property type="match status" value="1"/>
</dbReference>
<protein>
    <recommendedName>
        <fullName evidence="4">J domain-containing protein</fullName>
    </recommendedName>
</protein>
<reference evidence="5" key="2">
    <citation type="submission" date="2020-09" db="EMBL/GenBank/DDBJ databases">
        <authorList>
            <person name="Sun Q."/>
            <person name="Zhou Y."/>
        </authorList>
    </citation>
    <scope>NUCLEOTIDE SEQUENCE</scope>
    <source>
        <strain evidence="5">CGMCC 1.15448</strain>
    </source>
</reference>
<dbReference type="EMBL" id="BMJC01000003">
    <property type="protein sequence ID" value="GGB08075.1"/>
    <property type="molecule type" value="Genomic_DNA"/>
</dbReference>
<feature type="domain" description="J" evidence="4">
    <location>
        <begin position="4"/>
        <end position="69"/>
    </location>
</feature>
<proteinExistence type="predicted"/>
<evidence type="ECO:0000313" key="5">
    <source>
        <dbReference type="EMBL" id="GGB08075.1"/>
    </source>
</evidence>
<evidence type="ECO:0000256" key="1">
    <source>
        <dbReference type="ARBA" id="ARBA00023186"/>
    </source>
</evidence>
<dbReference type="PROSITE" id="PS50076">
    <property type="entry name" value="DNAJ_2"/>
    <property type="match status" value="1"/>
</dbReference>
<dbReference type="InterPro" id="IPR036869">
    <property type="entry name" value="J_dom_sf"/>
</dbReference>
<feature type="region of interest" description="Disordered" evidence="2">
    <location>
        <begin position="71"/>
        <end position="112"/>
    </location>
</feature>
<feature type="transmembrane region" description="Helical" evidence="3">
    <location>
        <begin position="210"/>
        <end position="226"/>
    </location>
</feature>
<evidence type="ECO:0000256" key="3">
    <source>
        <dbReference type="SAM" id="Phobius"/>
    </source>
</evidence>
<name>A0A8J2UF45_9BACT</name>
<dbReference type="AlphaFoldDB" id="A0A8J2UF45"/>
<keyword evidence="3" id="KW-1133">Transmembrane helix</keyword>
<dbReference type="PANTHER" id="PTHR44145">
    <property type="entry name" value="DNAJ HOMOLOG SUBFAMILY A MEMBER 3, MITOCHONDRIAL"/>
    <property type="match status" value="1"/>
</dbReference>
<dbReference type="Gene3D" id="1.10.287.110">
    <property type="entry name" value="DnaJ domain"/>
    <property type="match status" value="1"/>
</dbReference>
<dbReference type="RefSeq" id="WP_188933859.1">
    <property type="nucleotide sequence ID" value="NZ_BMJC01000003.1"/>
</dbReference>
<organism evidence="5 6">
    <name type="scientific">Puia dinghuensis</name>
    <dbReference type="NCBI Taxonomy" id="1792502"/>
    <lineage>
        <taxon>Bacteria</taxon>
        <taxon>Pseudomonadati</taxon>
        <taxon>Bacteroidota</taxon>
        <taxon>Chitinophagia</taxon>
        <taxon>Chitinophagales</taxon>
        <taxon>Chitinophagaceae</taxon>
        <taxon>Puia</taxon>
    </lineage>
</organism>
<sequence length="446" mass="53150">MTINYYEILGIELNATEEQIKKAYRLNAIKYHPDKNFSDPYYLKKFLEIKDAYDNLIDPEKRDQFDTIYRQQFGNNGSNDNTQYTEQKKQENKKNERSENQQKSEKERRDEEKFRYDPYKQFYSSYDRELQETPQFNPIYNFGGDKLSDQLEFFRLPQRVGKLICGFSDLIKGTQPLSTIQKTKRILVGIAYGLLIGTAIFFIGRLSDPIWIGIWFAAPSILMIWIKDKGNKFKHSNLFVGVNGFAEFGCEDSRENIDVSYEVNFNDVTDVYVYQIDHLRNYVYQHTDYLYVWLDRRSGKVIYTGDGQYNKKTDVKLQPSLLNFYRTSEKYWTVYLLDRLEQMLQMQGYITFSLYSHEKNKYQEYIKLGIGKITFIKGKSEQFTYNFNEIKRMYTKGNELRIQHKNFERTLFFFKSGNEDVIPLLNLCNRQFFFKAMEILLGYSIG</sequence>
<dbReference type="PANTHER" id="PTHR44145:SF3">
    <property type="entry name" value="DNAJ HOMOLOG SUBFAMILY A MEMBER 3, MITOCHONDRIAL"/>
    <property type="match status" value="1"/>
</dbReference>
<dbReference type="CDD" id="cd06257">
    <property type="entry name" value="DnaJ"/>
    <property type="match status" value="1"/>
</dbReference>
<reference evidence="5" key="1">
    <citation type="journal article" date="2014" name="Int. J. Syst. Evol. Microbiol.">
        <title>Complete genome sequence of Corynebacterium casei LMG S-19264T (=DSM 44701T), isolated from a smear-ripened cheese.</title>
        <authorList>
            <consortium name="US DOE Joint Genome Institute (JGI-PGF)"/>
            <person name="Walter F."/>
            <person name="Albersmeier A."/>
            <person name="Kalinowski J."/>
            <person name="Ruckert C."/>
        </authorList>
    </citation>
    <scope>NUCLEOTIDE SEQUENCE</scope>
    <source>
        <strain evidence="5">CGMCC 1.15448</strain>
    </source>
</reference>
<keyword evidence="3" id="KW-0472">Membrane</keyword>
<keyword evidence="1" id="KW-0143">Chaperone</keyword>
<dbReference type="InterPro" id="IPR001623">
    <property type="entry name" value="DnaJ_domain"/>
</dbReference>
<keyword evidence="3" id="KW-0812">Transmembrane</keyword>
<evidence type="ECO:0000259" key="4">
    <source>
        <dbReference type="PROSITE" id="PS50076"/>
    </source>
</evidence>
<gene>
    <name evidence="5" type="ORF">GCM10011511_34520</name>
</gene>
<comment type="caution">
    <text evidence="5">The sequence shown here is derived from an EMBL/GenBank/DDBJ whole genome shotgun (WGS) entry which is preliminary data.</text>
</comment>
<dbReference type="Proteomes" id="UP000607559">
    <property type="component" value="Unassembled WGS sequence"/>
</dbReference>
<dbReference type="SUPFAM" id="SSF46565">
    <property type="entry name" value="Chaperone J-domain"/>
    <property type="match status" value="1"/>
</dbReference>
<evidence type="ECO:0000313" key="6">
    <source>
        <dbReference type="Proteomes" id="UP000607559"/>
    </source>
</evidence>
<dbReference type="InterPro" id="IPR051938">
    <property type="entry name" value="Apopto_cytoskel_mod"/>
</dbReference>
<accession>A0A8J2UF45</accession>